<evidence type="ECO:0000256" key="5">
    <source>
        <dbReference type="ARBA" id="ARBA00022777"/>
    </source>
</evidence>
<accession>A0A3B0WGG2</accession>
<dbReference type="InterPro" id="IPR000550">
    <property type="entry name" value="Hppk"/>
</dbReference>
<dbReference type="NCBIfam" id="TIGR01498">
    <property type="entry name" value="folK"/>
    <property type="match status" value="1"/>
</dbReference>
<keyword evidence="7" id="KW-0289">Folate biosynthesis</keyword>
<evidence type="ECO:0000313" key="9">
    <source>
        <dbReference type="EMBL" id="VAW48489.1"/>
    </source>
</evidence>
<reference evidence="9" key="1">
    <citation type="submission" date="2018-06" db="EMBL/GenBank/DDBJ databases">
        <authorList>
            <person name="Zhirakovskaya E."/>
        </authorList>
    </citation>
    <scope>NUCLEOTIDE SEQUENCE</scope>
</reference>
<dbReference type="CDD" id="cd00483">
    <property type="entry name" value="HPPK"/>
    <property type="match status" value="1"/>
</dbReference>
<dbReference type="SUPFAM" id="SSF55083">
    <property type="entry name" value="6-hydroxymethyl-7,8-dihydropterin pyrophosphokinase, HPPK"/>
    <property type="match status" value="1"/>
</dbReference>
<dbReference type="InterPro" id="IPR035907">
    <property type="entry name" value="Hppk_sf"/>
</dbReference>
<keyword evidence="4" id="KW-0547">Nucleotide-binding</keyword>
<keyword evidence="5 9" id="KW-0418">Kinase</keyword>
<evidence type="ECO:0000256" key="6">
    <source>
        <dbReference type="ARBA" id="ARBA00022840"/>
    </source>
</evidence>
<evidence type="ECO:0000256" key="2">
    <source>
        <dbReference type="ARBA" id="ARBA00013253"/>
    </source>
</evidence>
<feature type="domain" description="7,8-dihydro-6-hydroxymethylpterin-pyrophosphokinase" evidence="8">
    <location>
        <begin position="88"/>
        <end position="99"/>
    </location>
</feature>
<dbReference type="GO" id="GO:0016301">
    <property type="term" value="F:kinase activity"/>
    <property type="evidence" value="ECO:0007669"/>
    <property type="project" value="UniProtKB-KW"/>
</dbReference>
<dbReference type="EC" id="2.7.6.3" evidence="2"/>
<organism evidence="9">
    <name type="scientific">hydrothermal vent metagenome</name>
    <dbReference type="NCBI Taxonomy" id="652676"/>
    <lineage>
        <taxon>unclassified sequences</taxon>
        <taxon>metagenomes</taxon>
        <taxon>ecological metagenomes</taxon>
    </lineage>
</organism>
<dbReference type="PANTHER" id="PTHR43071">
    <property type="entry name" value="2-AMINO-4-HYDROXY-6-HYDROXYMETHYLDIHYDROPTERIDINE PYROPHOSPHOKINASE"/>
    <property type="match status" value="1"/>
</dbReference>
<keyword evidence="3 9" id="KW-0808">Transferase</keyword>
<comment type="pathway">
    <text evidence="1">Cofactor biosynthesis; tetrahydrofolate biosynthesis; 2-amino-4-hydroxy-6-hydroxymethyl-7,8-dihydropteridine diphosphate from 7,8-dihydroneopterin triphosphate: step 4/4.</text>
</comment>
<dbReference type="GO" id="GO:0005524">
    <property type="term" value="F:ATP binding"/>
    <property type="evidence" value="ECO:0007669"/>
    <property type="project" value="UniProtKB-KW"/>
</dbReference>
<dbReference type="GO" id="GO:0003848">
    <property type="term" value="F:2-amino-4-hydroxy-6-hydroxymethyldihydropteridine diphosphokinase activity"/>
    <property type="evidence" value="ECO:0007669"/>
    <property type="project" value="UniProtKB-EC"/>
</dbReference>
<sequence length="163" mass="18166">MAKVFIGLGSNLLDPVKQLTKAIFSLSQLSGTLVLNISQFYGSTPLGPSDQPDFVNAVCLIETTFTPLELLRALKSIEMEQGRVKKRHWGERLIDLDILLFDDLELASAVLTIPHRDMIFRDFVLIPLLEIAPDLIIPNKGSVKSLVLELQTSYLYPLSDVSQ</sequence>
<dbReference type="PANTHER" id="PTHR43071:SF1">
    <property type="entry name" value="2-AMINO-4-HYDROXY-6-HYDROXYMETHYLDIHYDROPTERIDINE PYROPHOSPHOKINASE"/>
    <property type="match status" value="1"/>
</dbReference>
<dbReference type="GO" id="GO:0046656">
    <property type="term" value="P:folic acid biosynthetic process"/>
    <property type="evidence" value="ECO:0007669"/>
    <property type="project" value="UniProtKB-KW"/>
</dbReference>
<dbReference type="PROSITE" id="PS00794">
    <property type="entry name" value="HPPK"/>
    <property type="match status" value="1"/>
</dbReference>
<evidence type="ECO:0000256" key="4">
    <source>
        <dbReference type="ARBA" id="ARBA00022741"/>
    </source>
</evidence>
<dbReference type="Pfam" id="PF01288">
    <property type="entry name" value="HPPK"/>
    <property type="match status" value="1"/>
</dbReference>
<gene>
    <name evidence="9" type="ORF">MNBD_GAMMA03-114</name>
</gene>
<dbReference type="EMBL" id="UOFC01000209">
    <property type="protein sequence ID" value="VAW48489.1"/>
    <property type="molecule type" value="Genomic_DNA"/>
</dbReference>
<protein>
    <recommendedName>
        <fullName evidence="2">2-amino-4-hydroxy-6-hydroxymethyldihydropteridine diphosphokinase</fullName>
        <ecNumber evidence="2">2.7.6.3</ecNumber>
    </recommendedName>
</protein>
<evidence type="ECO:0000259" key="8">
    <source>
        <dbReference type="PROSITE" id="PS00794"/>
    </source>
</evidence>
<dbReference type="UniPathway" id="UPA00077">
    <property type="reaction ID" value="UER00155"/>
</dbReference>
<evidence type="ECO:0000256" key="1">
    <source>
        <dbReference type="ARBA" id="ARBA00005051"/>
    </source>
</evidence>
<name>A0A3B0WGG2_9ZZZZ</name>
<proteinExistence type="predicted"/>
<dbReference type="AlphaFoldDB" id="A0A3B0WGG2"/>
<keyword evidence="6" id="KW-0067">ATP-binding</keyword>
<dbReference type="GO" id="GO:0046654">
    <property type="term" value="P:tetrahydrofolate biosynthetic process"/>
    <property type="evidence" value="ECO:0007669"/>
    <property type="project" value="UniProtKB-UniPathway"/>
</dbReference>
<evidence type="ECO:0000256" key="7">
    <source>
        <dbReference type="ARBA" id="ARBA00022909"/>
    </source>
</evidence>
<evidence type="ECO:0000256" key="3">
    <source>
        <dbReference type="ARBA" id="ARBA00022679"/>
    </source>
</evidence>
<dbReference type="Gene3D" id="3.30.70.560">
    <property type="entry name" value="7,8-Dihydro-6-hydroxymethylpterin-pyrophosphokinase HPPK"/>
    <property type="match status" value="1"/>
</dbReference>